<evidence type="ECO:0000256" key="10">
    <source>
        <dbReference type="PIRSR" id="PIRSR038994-1"/>
    </source>
</evidence>
<accession>A0A9X3LH93</accession>
<evidence type="ECO:0000313" key="15">
    <source>
        <dbReference type="Proteomes" id="UP001152173"/>
    </source>
</evidence>
<dbReference type="Proteomes" id="UP001152173">
    <property type="component" value="Unassembled WGS sequence"/>
</dbReference>
<dbReference type="AlphaFoldDB" id="A0A9X3LH93"/>
<dbReference type="GO" id="GO:0046872">
    <property type="term" value="F:metal ion binding"/>
    <property type="evidence" value="ECO:0007669"/>
    <property type="project" value="UniProtKB-KW"/>
</dbReference>
<keyword evidence="6 9" id="KW-0119">Carbohydrate metabolism</keyword>
<gene>
    <name evidence="14" type="primary">nagA</name>
    <name evidence="14" type="ORF">M9R32_09275</name>
</gene>
<feature type="binding site" evidence="12">
    <location>
        <position position="135"/>
    </location>
    <ligand>
        <name>Zn(2+)</name>
        <dbReference type="ChEBI" id="CHEBI:29105"/>
    </ligand>
</feature>
<evidence type="ECO:0000256" key="8">
    <source>
        <dbReference type="ARBA" id="ARBA00060590"/>
    </source>
</evidence>
<proteinExistence type="inferred from homology"/>
<keyword evidence="4 12" id="KW-0479">Metal-binding</keyword>
<dbReference type="GO" id="GO:0006046">
    <property type="term" value="P:N-acetylglucosamine catabolic process"/>
    <property type="evidence" value="ECO:0007669"/>
    <property type="project" value="TreeGrafter"/>
</dbReference>
<evidence type="ECO:0000256" key="4">
    <source>
        <dbReference type="ARBA" id="ARBA00022723"/>
    </source>
</evidence>
<feature type="binding site" evidence="11">
    <location>
        <begin position="313"/>
        <end position="315"/>
    </location>
    <ligand>
        <name>substrate</name>
    </ligand>
</feature>
<feature type="binding site" evidence="12">
    <location>
        <position position="222"/>
    </location>
    <ligand>
        <name>Zn(2+)</name>
        <dbReference type="ChEBI" id="CHEBI:29105"/>
    </ligand>
</feature>
<evidence type="ECO:0000259" key="13">
    <source>
        <dbReference type="Pfam" id="PF01979"/>
    </source>
</evidence>
<comment type="caution">
    <text evidence="14">The sequence shown here is derived from an EMBL/GenBank/DDBJ whole genome shotgun (WGS) entry which is preliminary data.</text>
</comment>
<evidence type="ECO:0000256" key="5">
    <source>
        <dbReference type="ARBA" id="ARBA00022801"/>
    </source>
</evidence>
<feature type="binding site" evidence="11">
    <location>
        <position position="257"/>
    </location>
    <ligand>
        <name>substrate</name>
    </ligand>
</feature>
<evidence type="ECO:0000256" key="1">
    <source>
        <dbReference type="ARBA" id="ARBA00010716"/>
    </source>
</evidence>
<dbReference type="SUPFAM" id="SSF51338">
    <property type="entry name" value="Composite domain of metallo-dependent hydrolases"/>
    <property type="match status" value="1"/>
</dbReference>
<keyword evidence="5 9" id="KW-0378">Hydrolase</keyword>
<dbReference type="InterPro" id="IPR032466">
    <property type="entry name" value="Metal_Hydrolase"/>
</dbReference>
<dbReference type="PANTHER" id="PTHR11113">
    <property type="entry name" value="N-ACETYLGLUCOSAMINE-6-PHOSPHATE DEACETYLASE"/>
    <property type="match status" value="1"/>
</dbReference>
<keyword evidence="15" id="KW-1185">Reference proteome</keyword>
<evidence type="ECO:0000256" key="2">
    <source>
        <dbReference type="ARBA" id="ARBA00011899"/>
    </source>
</evidence>
<evidence type="ECO:0000256" key="9">
    <source>
        <dbReference type="PIRNR" id="PIRNR038994"/>
    </source>
</evidence>
<dbReference type="EMBL" id="JAMKBJ010000006">
    <property type="protein sequence ID" value="MCZ8537370.1"/>
    <property type="molecule type" value="Genomic_DNA"/>
</dbReference>
<feature type="domain" description="Amidohydrolase-related" evidence="13">
    <location>
        <begin position="52"/>
        <end position="384"/>
    </location>
</feature>
<feature type="binding site" evidence="11">
    <location>
        <position position="233"/>
    </location>
    <ligand>
        <name>substrate</name>
    </ligand>
</feature>
<dbReference type="InterPro" id="IPR003764">
    <property type="entry name" value="GlcNAc_6-P_deAcase"/>
</dbReference>
<sequence>MTAMLIHNIRIALPNGQLMTGEVLMDNGKIIQISDQPIDAWSGARFDGQGNMALPGFIDLHIHGAMGADFMDGDEQAFATIARYLPQEGTTSFLATTLTQSVKNIQRAVDSGKRFMSEEIAKSANGAEMLGFHLEGPFIHPDQAGAQPLEFIREPSMHLVQGWFGNELDHLKVVTLAPETDDGFTVIQYLTEHGVISSAGHTTATYAQIEQATQYGLRHLTHFCNAMTGLHHREIGVVGAGLLNNQLVCEVIADGIHISDDMLKLMLKVIGPERLVLITDSMRAKGLTDGTYTLADQQVEVVGAKATLANGTLAGSVLKMNDGVKKIQELADVSLHDIMKMTSSNAAQRLGVYERKGSIEVGKDADIVLLNDKFDVHSTFCMGRMSYARDHF</sequence>
<dbReference type="SUPFAM" id="SSF51556">
    <property type="entry name" value="Metallo-dependent hydrolases"/>
    <property type="match status" value="1"/>
</dbReference>
<dbReference type="Pfam" id="PF01979">
    <property type="entry name" value="Amidohydro_1"/>
    <property type="match status" value="1"/>
</dbReference>
<dbReference type="NCBIfam" id="TIGR00221">
    <property type="entry name" value="nagA"/>
    <property type="match status" value="1"/>
</dbReference>
<feature type="binding site" evidence="12">
    <location>
        <position position="201"/>
    </location>
    <ligand>
        <name>Zn(2+)</name>
        <dbReference type="ChEBI" id="CHEBI:29105"/>
    </ligand>
</feature>
<name>A0A9X3LH93_9BACL</name>
<dbReference type="CDD" id="cd00854">
    <property type="entry name" value="NagA"/>
    <property type="match status" value="1"/>
</dbReference>
<evidence type="ECO:0000256" key="7">
    <source>
        <dbReference type="ARBA" id="ARBA00047647"/>
    </source>
</evidence>
<feature type="active site" description="Proton donor/acceptor" evidence="10">
    <location>
        <position position="280"/>
    </location>
</feature>
<dbReference type="FunFam" id="3.20.20.140:FF:000004">
    <property type="entry name" value="N-acetylglucosamine-6-phosphate deacetylase"/>
    <property type="match status" value="1"/>
</dbReference>
<dbReference type="PANTHER" id="PTHR11113:SF14">
    <property type="entry name" value="N-ACETYLGLUCOSAMINE-6-PHOSPHATE DEACETYLASE"/>
    <property type="match status" value="1"/>
</dbReference>
<organism evidence="14 15">
    <name type="scientific">Paenisporosarcina quisquiliarum</name>
    <dbReference type="NCBI Taxonomy" id="365346"/>
    <lineage>
        <taxon>Bacteria</taxon>
        <taxon>Bacillati</taxon>
        <taxon>Bacillota</taxon>
        <taxon>Bacilli</taxon>
        <taxon>Bacillales</taxon>
        <taxon>Caryophanaceae</taxon>
        <taxon>Paenisporosarcina</taxon>
    </lineage>
</organism>
<protein>
    <recommendedName>
        <fullName evidence="3">N-acetylglucosamine-6-phosphate deacetylase</fullName>
        <ecNumber evidence="2">3.5.1.25</ecNumber>
    </recommendedName>
</protein>
<comment type="catalytic activity">
    <reaction evidence="7">
        <text>N-acetyl-D-glucosamine 6-phosphate + H2O = D-glucosamine 6-phosphate + acetate</text>
        <dbReference type="Rhea" id="RHEA:22936"/>
        <dbReference type="ChEBI" id="CHEBI:15377"/>
        <dbReference type="ChEBI" id="CHEBI:30089"/>
        <dbReference type="ChEBI" id="CHEBI:57513"/>
        <dbReference type="ChEBI" id="CHEBI:58725"/>
        <dbReference type="EC" id="3.5.1.25"/>
    </reaction>
</comment>
<evidence type="ECO:0000256" key="12">
    <source>
        <dbReference type="PIRSR" id="PIRSR038994-3"/>
    </source>
</evidence>
<reference evidence="14" key="1">
    <citation type="submission" date="2022-05" db="EMBL/GenBank/DDBJ databases">
        <authorList>
            <person name="Colautti A."/>
            <person name="Iacumin L."/>
        </authorList>
    </citation>
    <scope>NUCLEOTIDE SEQUENCE</scope>
    <source>
        <strain evidence="14">SK 55</strain>
    </source>
</reference>
<dbReference type="PIRSF" id="PIRSF038994">
    <property type="entry name" value="NagA"/>
    <property type="match status" value="1"/>
</dbReference>
<dbReference type="Gene3D" id="3.20.20.140">
    <property type="entry name" value="Metal-dependent hydrolases"/>
    <property type="match status" value="1"/>
</dbReference>
<comment type="cofactor">
    <cofactor evidence="12">
        <name>a divalent metal cation</name>
        <dbReference type="ChEBI" id="CHEBI:60240"/>
    </cofactor>
    <text evidence="12">Binds 1 divalent metal cation per subunit.</text>
</comment>
<evidence type="ECO:0000256" key="11">
    <source>
        <dbReference type="PIRSR" id="PIRSR038994-2"/>
    </source>
</evidence>
<comment type="similarity">
    <text evidence="1 9">Belongs to the metallo-dependent hydrolases superfamily. NagA family.</text>
</comment>
<dbReference type="InterPro" id="IPR011059">
    <property type="entry name" value="Metal-dep_hydrolase_composite"/>
</dbReference>
<feature type="binding site" evidence="11">
    <location>
        <begin position="225"/>
        <end position="226"/>
    </location>
    <ligand>
        <name>substrate</name>
    </ligand>
</feature>
<dbReference type="EC" id="3.5.1.25" evidence="2"/>
<dbReference type="InterPro" id="IPR006680">
    <property type="entry name" value="Amidohydro-rel"/>
</dbReference>
<dbReference type="Gene3D" id="2.30.40.10">
    <property type="entry name" value="Urease, subunit C, domain 1"/>
    <property type="match status" value="1"/>
</dbReference>
<dbReference type="RefSeq" id="WP_269926460.1">
    <property type="nucleotide sequence ID" value="NZ_JAMKBJ010000006.1"/>
</dbReference>
<dbReference type="GO" id="GO:0008448">
    <property type="term" value="F:N-acetylglucosamine-6-phosphate deacetylase activity"/>
    <property type="evidence" value="ECO:0007669"/>
    <property type="project" value="UniProtKB-EC"/>
</dbReference>
<evidence type="ECO:0000313" key="14">
    <source>
        <dbReference type="EMBL" id="MCZ8537370.1"/>
    </source>
</evidence>
<evidence type="ECO:0000256" key="3">
    <source>
        <dbReference type="ARBA" id="ARBA00018029"/>
    </source>
</evidence>
<feature type="binding site" evidence="11">
    <location>
        <position position="146"/>
    </location>
    <ligand>
        <name>substrate</name>
    </ligand>
</feature>
<comment type="pathway">
    <text evidence="8">Amino-sugar metabolism; N-acetylneuraminate degradation; D-fructose 6-phosphate from N-acetylneuraminate: step 4/5.</text>
</comment>
<evidence type="ECO:0000256" key="6">
    <source>
        <dbReference type="ARBA" id="ARBA00023277"/>
    </source>
</evidence>